<dbReference type="AlphaFoldDB" id="A0A3G9IKV7"/>
<organism evidence="1 2">
    <name type="scientific">Paenibacillus baekrokdamisoli</name>
    <dbReference type="NCBI Taxonomy" id="1712516"/>
    <lineage>
        <taxon>Bacteria</taxon>
        <taxon>Bacillati</taxon>
        <taxon>Bacillota</taxon>
        <taxon>Bacilli</taxon>
        <taxon>Bacillales</taxon>
        <taxon>Paenibacillaceae</taxon>
        <taxon>Paenibacillus</taxon>
    </lineage>
</organism>
<dbReference type="RefSeq" id="WP_260182456.1">
    <property type="nucleotide sequence ID" value="NZ_AP019308.1"/>
</dbReference>
<name>A0A3G9IKV7_9BACL</name>
<keyword evidence="2" id="KW-1185">Reference proteome</keyword>
<evidence type="ECO:0000313" key="1">
    <source>
        <dbReference type="EMBL" id="BBH18812.1"/>
    </source>
</evidence>
<protein>
    <submittedName>
        <fullName evidence="1">Uncharacterized protein</fullName>
    </submittedName>
</protein>
<dbReference type="EMBL" id="AP019308">
    <property type="protein sequence ID" value="BBH18812.1"/>
    <property type="molecule type" value="Genomic_DNA"/>
</dbReference>
<proteinExistence type="predicted"/>
<accession>A0A3G9IKV7</accession>
<reference evidence="1 2" key="1">
    <citation type="submission" date="2018-11" db="EMBL/GenBank/DDBJ databases">
        <title>Complete genome sequence of Paenibacillus baekrokdamisoli strain KCTC 33723.</title>
        <authorList>
            <person name="Kang S.W."/>
            <person name="Lee K.C."/>
            <person name="Kim K.K."/>
            <person name="Kim J.S."/>
            <person name="Kim D.S."/>
            <person name="Ko S.H."/>
            <person name="Yang S.H."/>
            <person name="Lee J.S."/>
        </authorList>
    </citation>
    <scope>NUCLEOTIDE SEQUENCE [LARGE SCALE GENOMIC DNA]</scope>
    <source>
        <strain evidence="1 2">KCTC 33723</strain>
    </source>
</reference>
<evidence type="ECO:0000313" key="2">
    <source>
        <dbReference type="Proteomes" id="UP000275368"/>
    </source>
</evidence>
<sequence>MKKYTIPDIKSLDDLGVFLDAVKKGGKSIGSRITAAYKSN</sequence>
<dbReference type="KEGG" id="pbk:Back11_01570"/>
<gene>
    <name evidence="1" type="ORF">Back11_01570</name>
</gene>
<dbReference type="Proteomes" id="UP000275368">
    <property type="component" value="Chromosome"/>
</dbReference>